<evidence type="ECO:0000256" key="1">
    <source>
        <dbReference type="ARBA" id="ARBA00022737"/>
    </source>
</evidence>
<dbReference type="PROSITE" id="PS50005">
    <property type="entry name" value="TPR"/>
    <property type="match status" value="1"/>
</dbReference>
<evidence type="ECO:0000313" key="4">
    <source>
        <dbReference type="EMBL" id="CEF65769.1"/>
    </source>
</evidence>
<dbReference type="InterPro" id="IPR019734">
    <property type="entry name" value="TPR_rpt"/>
</dbReference>
<dbReference type="Pfam" id="PF13181">
    <property type="entry name" value="TPR_8"/>
    <property type="match status" value="3"/>
</dbReference>
<evidence type="ECO:0000313" key="5">
    <source>
        <dbReference type="Proteomes" id="UP000035682"/>
    </source>
</evidence>
<feature type="repeat" description="TPR" evidence="3">
    <location>
        <begin position="121"/>
        <end position="154"/>
    </location>
</feature>
<dbReference type="OrthoDB" id="5986190at2759"/>
<protein>
    <submittedName>
        <fullName evidence="4">Tetratricopeptide-like helical domain and Tetratricopeptide repeat-containing domain and Tetratricopeptide repeat-containing protein</fullName>
    </submittedName>
</protein>
<keyword evidence="1" id="KW-0677">Repeat</keyword>
<accession>A0A090MXP0</accession>
<dbReference type="CTD" id="36378133"/>
<dbReference type="InterPro" id="IPR011990">
    <property type="entry name" value="TPR-like_helical_dom_sf"/>
</dbReference>
<dbReference type="GeneID" id="36378133"/>
<sequence>MIRRISNLRRIFTTGLYHTRMLSSFSVNTQCTNNQGGSYNKNDDEKVNSKFSGNVVLYASILMTLKSFFGIEKLPINDDPIRELVKKAWFCTQDGKFDEAIEILEEAVKLAFEIKDEKLVTRIYSELGDVYYKMNNNEKANEYYKITLQRYIEFHKYTDNHPAFILTSIKLATVYADEGDIDSAELGYKHCIKKQMANVDEHLKKYLVSHGAYAQENNIVDARSFEFSDPLALYGYSLNTYAHFLINYRDESRLTEAEECMDESLKIAYTIYGSTSFHLINILNNFSSDCMRKKYYTLARKYLEIGINRVINLTNNNDLIVEFYCNYARTLYETGENEKAKEYAEKAVSFSKNSNENIQNNIMISCQFNGSFLERNYLYFICKLVTTLQKWIKVDEEKTLYTKTKSCAKKIATKTGDKIIEAVAMRTSFNVSPSKSDTSLIIKTANINLNKDTKQQSQKKVVYQKSDINFELQDQKRNEEIDENLKKRLNEAVEIVSQLNNITDWNFNIKKVSPKCKSVHGEIDYIENKTTAAKKYLKLSK</sequence>
<dbReference type="AlphaFoldDB" id="A0A090MXP0"/>
<dbReference type="PANTHER" id="PTHR45641:SF19">
    <property type="entry name" value="NEPHROCYSTIN-3"/>
    <property type="match status" value="1"/>
</dbReference>
<keyword evidence="5" id="KW-1185">Reference proteome</keyword>
<organism evidence="4">
    <name type="scientific">Strongyloides ratti</name>
    <name type="common">Parasitic roundworm</name>
    <dbReference type="NCBI Taxonomy" id="34506"/>
    <lineage>
        <taxon>Eukaryota</taxon>
        <taxon>Metazoa</taxon>
        <taxon>Ecdysozoa</taxon>
        <taxon>Nematoda</taxon>
        <taxon>Chromadorea</taxon>
        <taxon>Rhabditida</taxon>
        <taxon>Tylenchina</taxon>
        <taxon>Panagrolaimomorpha</taxon>
        <taxon>Strongyloidoidea</taxon>
        <taxon>Strongyloididae</taxon>
        <taxon>Strongyloides</taxon>
    </lineage>
</organism>
<dbReference type="EMBL" id="LN609529">
    <property type="protein sequence ID" value="CEF65769.1"/>
    <property type="molecule type" value="Genomic_DNA"/>
</dbReference>
<dbReference type="SUPFAM" id="SSF48452">
    <property type="entry name" value="TPR-like"/>
    <property type="match status" value="2"/>
</dbReference>
<reference evidence="6" key="2">
    <citation type="submission" date="2020-12" db="UniProtKB">
        <authorList>
            <consortium name="WormBaseParasite"/>
        </authorList>
    </citation>
    <scope>IDENTIFICATION</scope>
</reference>
<evidence type="ECO:0000313" key="7">
    <source>
        <dbReference type="WormBase" id="SRAE_2000044500"/>
    </source>
</evidence>
<proteinExistence type="predicted"/>
<keyword evidence="2 3" id="KW-0802">TPR repeat</keyword>
<evidence type="ECO:0000313" key="6">
    <source>
        <dbReference type="WBParaSite" id="SRAE_2000044500.1"/>
    </source>
</evidence>
<name>A0A090MXP0_STRRB</name>
<reference evidence="4 5" key="1">
    <citation type="submission" date="2014-09" db="EMBL/GenBank/DDBJ databases">
        <authorList>
            <person name="Martin A.A."/>
        </authorList>
    </citation>
    <scope>NUCLEOTIDE SEQUENCE</scope>
    <source>
        <strain evidence="5">ED321</strain>
        <strain evidence="4">ED321 Heterogonic</strain>
    </source>
</reference>
<dbReference type="WBParaSite" id="SRAE_2000044500.1">
    <property type="protein sequence ID" value="SRAE_2000044500.1"/>
    <property type="gene ID" value="WBGene00260639"/>
</dbReference>
<dbReference type="STRING" id="34506.A0A090MXP0"/>
<dbReference type="PANTHER" id="PTHR45641">
    <property type="entry name" value="TETRATRICOPEPTIDE REPEAT PROTEIN (AFU_ORTHOLOGUE AFUA_6G03870)"/>
    <property type="match status" value="1"/>
</dbReference>
<dbReference type="Proteomes" id="UP000035682">
    <property type="component" value="Unplaced"/>
</dbReference>
<evidence type="ECO:0000256" key="2">
    <source>
        <dbReference type="ARBA" id="ARBA00022803"/>
    </source>
</evidence>
<dbReference type="WormBase" id="SRAE_2000044500">
    <property type="protein sequence ID" value="SRP00471"/>
    <property type="gene ID" value="WBGene00260639"/>
</dbReference>
<dbReference type="RefSeq" id="XP_024504969.1">
    <property type="nucleotide sequence ID" value="XM_024651276.1"/>
</dbReference>
<gene>
    <name evidence="4 6 7" type="ORF">SRAE_2000044500</name>
</gene>
<dbReference type="Gene3D" id="1.25.40.10">
    <property type="entry name" value="Tetratricopeptide repeat domain"/>
    <property type="match status" value="2"/>
</dbReference>
<dbReference type="SMART" id="SM00028">
    <property type="entry name" value="TPR"/>
    <property type="match status" value="4"/>
</dbReference>
<evidence type="ECO:0000256" key="3">
    <source>
        <dbReference type="PROSITE-ProRule" id="PRU00339"/>
    </source>
</evidence>